<dbReference type="InterPro" id="IPR000835">
    <property type="entry name" value="HTH_MarR-typ"/>
</dbReference>
<dbReference type="SUPFAM" id="SSF46785">
    <property type="entry name" value="Winged helix' DNA-binding domain"/>
    <property type="match status" value="1"/>
</dbReference>
<feature type="compositionally biased region" description="Low complexity" evidence="1">
    <location>
        <begin position="92"/>
        <end position="104"/>
    </location>
</feature>
<evidence type="ECO:0000259" key="2">
    <source>
        <dbReference type="SMART" id="SM00347"/>
    </source>
</evidence>
<dbReference type="SMART" id="SM00347">
    <property type="entry name" value="HTH_MARR"/>
    <property type="match status" value="1"/>
</dbReference>
<dbReference type="GO" id="GO:0003677">
    <property type="term" value="F:DNA binding"/>
    <property type="evidence" value="ECO:0007669"/>
    <property type="project" value="UniProtKB-KW"/>
</dbReference>
<dbReference type="Proteomes" id="UP000295601">
    <property type="component" value="Unassembled WGS sequence"/>
</dbReference>
<sequence>MYMYDYMHIIPCQVTCKIDPMTATNSAPHSAGTEPEDPNASQASETHPASEADAIVAALSRIRGRGFRGPGGHGRRNHDGAAARDSFGSDWSGHSGSPGFAGHPGHPGHPGFPGPTGEERGPRGRFGGPALLRLLGQLAHADSALSVSELAERIGVDQPRASRLVQQAVEREFAAREADPADARRTRVRLTDAGRRAVHGFRGQQRADMTVALDALTAPERGELARLITKLADAWPEP</sequence>
<accession>A0A4R6RWL9</accession>
<dbReference type="PANTHER" id="PTHR33164">
    <property type="entry name" value="TRANSCRIPTIONAL REGULATOR, MARR FAMILY"/>
    <property type="match status" value="1"/>
</dbReference>
<dbReference type="GO" id="GO:0006950">
    <property type="term" value="P:response to stress"/>
    <property type="evidence" value="ECO:0007669"/>
    <property type="project" value="TreeGrafter"/>
</dbReference>
<comment type="caution">
    <text evidence="3">The sequence shown here is derived from an EMBL/GenBank/DDBJ whole genome shotgun (WGS) entry which is preliminary data.</text>
</comment>
<dbReference type="GO" id="GO:0003700">
    <property type="term" value="F:DNA-binding transcription factor activity"/>
    <property type="evidence" value="ECO:0007669"/>
    <property type="project" value="InterPro"/>
</dbReference>
<evidence type="ECO:0000313" key="4">
    <source>
        <dbReference type="Proteomes" id="UP000295601"/>
    </source>
</evidence>
<evidence type="ECO:0000313" key="3">
    <source>
        <dbReference type="EMBL" id="TDP90877.1"/>
    </source>
</evidence>
<feature type="region of interest" description="Disordered" evidence="1">
    <location>
        <begin position="24"/>
        <end position="50"/>
    </location>
</feature>
<dbReference type="PRINTS" id="PR00598">
    <property type="entry name" value="HTHMARR"/>
</dbReference>
<dbReference type="AlphaFoldDB" id="A0A4R6RWL9"/>
<gene>
    <name evidence="3" type="ORF">EDF62_2533</name>
</gene>
<organism evidence="3 4">
    <name type="scientific">Leucobacter luti</name>
    <dbReference type="NCBI Taxonomy" id="340320"/>
    <lineage>
        <taxon>Bacteria</taxon>
        <taxon>Bacillati</taxon>
        <taxon>Actinomycetota</taxon>
        <taxon>Actinomycetes</taxon>
        <taxon>Micrococcales</taxon>
        <taxon>Microbacteriaceae</taxon>
        <taxon>Leucobacter</taxon>
    </lineage>
</organism>
<dbReference type="CDD" id="cd00090">
    <property type="entry name" value="HTH_ARSR"/>
    <property type="match status" value="1"/>
</dbReference>
<dbReference type="PANTHER" id="PTHR33164:SF43">
    <property type="entry name" value="HTH-TYPE TRANSCRIPTIONAL REPRESSOR YETL"/>
    <property type="match status" value="1"/>
</dbReference>
<name>A0A4R6RWL9_9MICO</name>
<feature type="domain" description="HTH marR-type" evidence="2">
    <location>
        <begin position="122"/>
        <end position="221"/>
    </location>
</feature>
<reference evidence="3 4" key="1">
    <citation type="submission" date="2019-03" db="EMBL/GenBank/DDBJ databases">
        <title>Genomic analyses of the natural microbiome of Caenorhabditis elegans.</title>
        <authorList>
            <person name="Samuel B."/>
        </authorList>
    </citation>
    <scope>NUCLEOTIDE SEQUENCE [LARGE SCALE GENOMIC DNA]</scope>
    <source>
        <strain evidence="3 4">JUb18</strain>
    </source>
</reference>
<dbReference type="InterPro" id="IPR036388">
    <property type="entry name" value="WH-like_DNA-bd_sf"/>
</dbReference>
<dbReference type="Pfam" id="PF12802">
    <property type="entry name" value="MarR_2"/>
    <property type="match status" value="1"/>
</dbReference>
<dbReference type="InterPro" id="IPR039422">
    <property type="entry name" value="MarR/SlyA-like"/>
</dbReference>
<proteinExistence type="predicted"/>
<dbReference type="InterPro" id="IPR036390">
    <property type="entry name" value="WH_DNA-bd_sf"/>
</dbReference>
<keyword evidence="3" id="KW-0238">DNA-binding</keyword>
<dbReference type="EMBL" id="SNYA01000006">
    <property type="protein sequence ID" value="TDP90877.1"/>
    <property type="molecule type" value="Genomic_DNA"/>
</dbReference>
<feature type="region of interest" description="Disordered" evidence="1">
    <location>
        <begin position="64"/>
        <end position="128"/>
    </location>
</feature>
<evidence type="ECO:0000256" key="1">
    <source>
        <dbReference type="SAM" id="MobiDB-lite"/>
    </source>
</evidence>
<dbReference type="InterPro" id="IPR011991">
    <property type="entry name" value="ArsR-like_HTH"/>
</dbReference>
<dbReference type="Gene3D" id="1.10.10.10">
    <property type="entry name" value="Winged helix-like DNA-binding domain superfamily/Winged helix DNA-binding domain"/>
    <property type="match status" value="1"/>
</dbReference>
<protein>
    <submittedName>
        <fullName evidence="3">DNA-binding MarR family transcriptional regulator</fullName>
    </submittedName>
</protein>
<keyword evidence="4" id="KW-1185">Reference proteome</keyword>